<dbReference type="GO" id="GO:0003676">
    <property type="term" value="F:nucleic acid binding"/>
    <property type="evidence" value="ECO:0007669"/>
    <property type="project" value="InterPro"/>
</dbReference>
<keyword evidence="2" id="KW-0378">Hydrolase</keyword>
<feature type="compositionally biased region" description="Pro residues" evidence="3">
    <location>
        <begin position="105"/>
        <end position="120"/>
    </location>
</feature>
<dbReference type="RefSeq" id="WP_107930800.1">
    <property type="nucleotide sequence ID" value="NZ_JAPZPT010000005.1"/>
</dbReference>
<evidence type="ECO:0000313" key="6">
    <source>
        <dbReference type="Proteomes" id="UP000240996"/>
    </source>
</evidence>
<dbReference type="GO" id="GO:0016818">
    <property type="term" value="F:hydrolase activity, acting on acid anhydrides, in phosphorus-containing anhydrides"/>
    <property type="evidence" value="ECO:0007669"/>
    <property type="project" value="InterPro"/>
</dbReference>
<dbReference type="InterPro" id="IPR014905">
    <property type="entry name" value="HIRAN"/>
</dbReference>
<evidence type="ECO:0000256" key="1">
    <source>
        <dbReference type="ARBA" id="ARBA00022723"/>
    </source>
</evidence>
<reference evidence="5 6" key="1">
    <citation type="submission" date="2018-04" db="EMBL/GenBank/DDBJ databases">
        <title>Genomic Encyclopedia of Type Strains, Phase III (KMG-III): the genomes of soil and plant-associated and newly described type strains.</title>
        <authorList>
            <person name="Whitman W."/>
        </authorList>
    </citation>
    <scope>NUCLEOTIDE SEQUENCE [LARGE SCALE GENOMIC DNA]</scope>
    <source>
        <strain evidence="5 6">NW12</strain>
    </source>
</reference>
<gene>
    <name evidence="5" type="ORF">C8J24_1070</name>
</gene>
<dbReference type="Proteomes" id="UP000240996">
    <property type="component" value="Unassembled WGS sequence"/>
</dbReference>
<proteinExistence type="predicted"/>
<accession>A0A2T4YV40</accession>
<dbReference type="GO" id="GO:0008270">
    <property type="term" value="F:zinc ion binding"/>
    <property type="evidence" value="ECO:0007669"/>
    <property type="project" value="InterPro"/>
</dbReference>
<sequence>MDEFTTSIVGIDFPNADKTRSNRRMEILLCAPGDRVTLRREPKNPHDSNAVGVWSERDIQLGYISAERAPMIGRRLQAEETSALFQAMHQGGAYIRIRFGGGDPSLPPPIADPGPPPPPPEPDRDDGFYRDEDGPEWGA</sequence>
<dbReference type="Pfam" id="PF08797">
    <property type="entry name" value="HIRAN"/>
    <property type="match status" value="1"/>
</dbReference>
<feature type="region of interest" description="Disordered" evidence="3">
    <location>
        <begin position="96"/>
        <end position="139"/>
    </location>
</feature>
<keyword evidence="1" id="KW-0479">Metal-binding</keyword>
<name>A0A2T4YV40_9SPHN</name>
<comment type="caution">
    <text evidence="5">The sequence shown here is derived from an EMBL/GenBank/DDBJ whole genome shotgun (WGS) entry which is preliminary data.</text>
</comment>
<dbReference type="AlphaFoldDB" id="A0A2T4YV40"/>
<evidence type="ECO:0000256" key="2">
    <source>
        <dbReference type="ARBA" id="ARBA00022801"/>
    </source>
</evidence>
<evidence type="ECO:0000256" key="3">
    <source>
        <dbReference type="SAM" id="MobiDB-lite"/>
    </source>
</evidence>
<feature type="compositionally biased region" description="Basic and acidic residues" evidence="3">
    <location>
        <begin position="121"/>
        <end position="132"/>
    </location>
</feature>
<protein>
    <submittedName>
        <fullName evidence="5">HIRAN domain-containing protein</fullName>
    </submittedName>
</protein>
<keyword evidence="6" id="KW-1185">Reference proteome</keyword>
<feature type="domain" description="HIRAN" evidence="4">
    <location>
        <begin position="30"/>
        <end position="81"/>
    </location>
</feature>
<evidence type="ECO:0000259" key="4">
    <source>
        <dbReference type="Pfam" id="PF08797"/>
    </source>
</evidence>
<evidence type="ECO:0000313" key="5">
    <source>
        <dbReference type="EMBL" id="PTM47670.1"/>
    </source>
</evidence>
<organism evidence="5 6">
    <name type="scientific">Sphingomonas aerolata</name>
    <dbReference type="NCBI Taxonomy" id="185951"/>
    <lineage>
        <taxon>Bacteria</taxon>
        <taxon>Pseudomonadati</taxon>
        <taxon>Pseudomonadota</taxon>
        <taxon>Alphaproteobacteria</taxon>
        <taxon>Sphingomonadales</taxon>
        <taxon>Sphingomonadaceae</taxon>
        <taxon>Sphingomonas</taxon>
    </lineage>
</organism>
<dbReference type="EMBL" id="PZZN01000001">
    <property type="protein sequence ID" value="PTM47670.1"/>
    <property type="molecule type" value="Genomic_DNA"/>
</dbReference>
<dbReference type="Gene3D" id="3.30.70.2330">
    <property type="match status" value="1"/>
</dbReference>